<accession>A0A3S3YTK3</accession>
<keyword evidence="4" id="KW-0133">Cell shape</keyword>
<comment type="similarity">
    <text evidence="1 9">Belongs to the peptidase S11 family.</text>
</comment>
<dbReference type="PRINTS" id="PR00725">
    <property type="entry name" value="DADACBPTASE1"/>
</dbReference>
<dbReference type="GO" id="GO:0009252">
    <property type="term" value="P:peptidoglycan biosynthetic process"/>
    <property type="evidence" value="ECO:0007669"/>
    <property type="project" value="UniProtKB-KW"/>
</dbReference>
<feature type="active site" description="Proton acceptor" evidence="7">
    <location>
        <position position="25"/>
    </location>
</feature>
<organism evidence="11 12">
    <name type="scientific">Falsigemmobacter intermedius</name>
    <dbReference type="NCBI Taxonomy" id="1553448"/>
    <lineage>
        <taxon>Bacteria</taxon>
        <taxon>Pseudomonadati</taxon>
        <taxon>Pseudomonadota</taxon>
        <taxon>Alphaproteobacteria</taxon>
        <taxon>Rhodobacterales</taxon>
        <taxon>Paracoccaceae</taxon>
        <taxon>Falsigemmobacter</taxon>
    </lineage>
</organism>
<keyword evidence="2" id="KW-0732">Signal</keyword>
<dbReference type="InterPro" id="IPR012338">
    <property type="entry name" value="Beta-lactam/transpept-like"/>
</dbReference>
<evidence type="ECO:0000256" key="5">
    <source>
        <dbReference type="ARBA" id="ARBA00022984"/>
    </source>
</evidence>
<keyword evidence="3" id="KW-0378">Hydrolase</keyword>
<dbReference type="GO" id="GO:0008360">
    <property type="term" value="P:regulation of cell shape"/>
    <property type="evidence" value="ECO:0007669"/>
    <property type="project" value="UniProtKB-KW"/>
</dbReference>
<feature type="binding site" evidence="8">
    <location>
        <position position="185"/>
    </location>
    <ligand>
        <name>substrate</name>
    </ligand>
</feature>
<sequence>MDARTGQVIYEQNADTRVHPASLTKMLTLYITFDAIRRGEIRLDDMVTITSHAASQPPSRLGLRSGQRLSVRHLIRAAAIKSANDAAAALGDHISGNERAFAARMNRTAKALGMHRSSFRNAHGLTAEGHLSTARDMTLLGRRLFYDFPQHYPMFSRLQEDAGIARVNNTNRRFLEGYRGADGIKTGYTNAAGFNLTASAERNGKRLVATVLGGVSTAHRNKKMAELMDIGFGAAPNRVRSVPPPPVSLAGIADEPANVPGGAGKTIRLQTARATSPRPARRPDEVAPAPEMLAELTSGVADVLAALNTEPEPPAPVAAPPALPFAVAELEPPPARPDAVAAETVSQTPAEAPVTEVAQAVAEVETLLSGVPLTQPRARPETVQMAEAPAPAAPAPEAVAEALALANAAPPPEAAPAVVQTAEVAAEAPAMPFQVVDEAGREVSPSPQDARSPSLAAAVLPASVAELAEADLPEDMPVPPADDENVPLAQGFTGKLVVPALSGERPRARPGEIVMTMARAETTETLPSNVQRTSAPAETREVVSRVSTSGGRHWAITLGKFNSRGTAERALLQTALSETRALEGALRKINQKGGGWEATFAGLTRDQADLACRRLQARAINCFTLGP</sequence>
<dbReference type="GO" id="GO:0006508">
    <property type="term" value="P:proteolysis"/>
    <property type="evidence" value="ECO:0007669"/>
    <property type="project" value="InterPro"/>
</dbReference>
<feature type="active site" description="Acyl-ester intermediate" evidence="7">
    <location>
        <position position="22"/>
    </location>
</feature>
<dbReference type="Proteomes" id="UP000287168">
    <property type="component" value="Unassembled WGS sequence"/>
</dbReference>
<dbReference type="EMBL" id="SBLC01000001">
    <property type="protein sequence ID" value="RWY45663.1"/>
    <property type="molecule type" value="Genomic_DNA"/>
</dbReference>
<evidence type="ECO:0000256" key="7">
    <source>
        <dbReference type="PIRSR" id="PIRSR618044-1"/>
    </source>
</evidence>
<evidence type="ECO:0000259" key="10">
    <source>
        <dbReference type="Pfam" id="PF00768"/>
    </source>
</evidence>
<evidence type="ECO:0000256" key="2">
    <source>
        <dbReference type="ARBA" id="ARBA00022729"/>
    </source>
</evidence>
<keyword evidence="11" id="KW-0121">Carboxypeptidase</keyword>
<dbReference type="Pfam" id="PF00768">
    <property type="entry name" value="Peptidase_S11"/>
    <property type="match status" value="1"/>
</dbReference>
<dbReference type="SUPFAM" id="SSF56601">
    <property type="entry name" value="beta-lactamase/transpeptidase-like"/>
    <property type="match status" value="1"/>
</dbReference>
<keyword evidence="12" id="KW-1185">Reference proteome</keyword>
<dbReference type="GO" id="GO:0009002">
    <property type="term" value="F:serine-type D-Ala-D-Ala carboxypeptidase activity"/>
    <property type="evidence" value="ECO:0007669"/>
    <property type="project" value="InterPro"/>
</dbReference>
<keyword evidence="6" id="KW-0961">Cell wall biogenesis/degradation</keyword>
<evidence type="ECO:0000256" key="3">
    <source>
        <dbReference type="ARBA" id="ARBA00022801"/>
    </source>
</evidence>
<gene>
    <name evidence="11" type="ORF">EP867_01005</name>
</gene>
<dbReference type="InterPro" id="IPR018044">
    <property type="entry name" value="Peptidase_S11"/>
</dbReference>
<evidence type="ECO:0000256" key="1">
    <source>
        <dbReference type="ARBA" id="ARBA00007164"/>
    </source>
</evidence>
<feature type="domain" description="Peptidase S11 D-alanyl-D-alanine carboxypeptidase A N-terminal" evidence="10">
    <location>
        <begin position="1"/>
        <end position="214"/>
    </location>
</feature>
<proteinExistence type="inferred from homology"/>
<dbReference type="PANTHER" id="PTHR21581">
    <property type="entry name" value="D-ALANYL-D-ALANINE CARBOXYPEPTIDASE"/>
    <property type="match status" value="1"/>
</dbReference>
<reference evidence="11 12" key="1">
    <citation type="journal article" date="2015" name="Int. J. Syst. Evol. Microbiol.">
        <title>Gemmobacter intermedius sp. nov., isolated from a white stork (Ciconia ciconia).</title>
        <authorList>
            <person name="Kampfer P."/>
            <person name="Jerzak L."/>
            <person name="Wilharm G."/>
            <person name="Golke J."/>
            <person name="Busse H.J."/>
            <person name="Glaeser S.P."/>
        </authorList>
    </citation>
    <scope>NUCLEOTIDE SEQUENCE [LARGE SCALE GENOMIC DNA]</scope>
    <source>
        <strain evidence="11 12">119/4</strain>
    </source>
</reference>
<dbReference type="AlphaFoldDB" id="A0A3S3YTK3"/>
<dbReference type="OrthoDB" id="9795979at2"/>
<dbReference type="InterPro" id="IPR001967">
    <property type="entry name" value="Peptidase_S11_N"/>
</dbReference>
<keyword evidence="11" id="KW-0645">Protease</keyword>
<dbReference type="Gene3D" id="3.40.710.10">
    <property type="entry name" value="DD-peptidase/beta-lactamase superfamily"/>
    <property type="match status" value="1"/>
</dbReference>
<name>A0A3S3YTK3_9RHOB</name>
<evidence type="ECO:0000313" key="11">
    <source>
        <dbReference type="EMBL" id="RWY45663.1"/>
    </source>
</evidence>
<feature type="active site" evidence="7">
    <location>
        <position position="82"/>
    </location>
</feature>
<evidence type="ECO:0000256" key="9">
    <source>
        <dbReference type="RuleBase" id="RU004016"/>
    </source>
</evidence>
<dbReference type="GO" id="GO:0071555">
    <property type="term" value="P:cell wall organization"/>
    <property type="evidence" value="ECO:0007669"/>
    <property type="project" value="UniProtKB-KW"/>
</dbReference>
<evidence type="ECO:0000256" key="4">
    <source>
        <dbReference type="ARBA" id="ARBA00022960"/>
    </source>
</evidence>
<evidence type="ECO:0000313" key="12">
    <source>
        <dbReference type="Proteomes" id="UP000287168"/>
    </source>
</evidence>
<dbReference type="PANTHER" id="PTHR21581:SF6">
    <property type="entry name" value="TRAFFICKING PROTEIN PARTICLE COMPLEX SUBUNIT 12"/>
    <property type="match status" value="1"/>
</dbReference>
<protein>
    <submittedName>
        <fullName evidence="11">D-alanyl-D-alanine carboxypeptidase</fullName>
    </submittedName>
</protein>
<comment type="caution">
    <text evidence="11">The sequence shown here is derived from an EMBL/GenBank/DDBJ whole genome shotgun (WGS) entry which is preliminary data.</text>
</comment>
<evidence type="ECO:0000256" key="6">
    <source>
        <dbReference type="ARBA" id="ARBA00023316"/>
    </source>
</evidence>
<evidence type="ECO:0000256" key="8">
    <source>
        <dbReference type="PIRSR" id="PIRSR618044-2"/>
    </source>
</evidence>
<keyword evidence="5" id="KW-0573">Peptidoglycan synthesis</keyword>